<dbReference type="InterPro" id="IPR033132">
    <property type="entry name" value="GH_1_N_CS"/>
</dbReference>
<reference evidence="5" key="1">
    <citation type="submission" date="2020-11" db="EMBL/GenBank/DDBJ databases">
        <authorList>
            <person name="Tran Van P."/>
        </authorList>
    </citation>
    <scope>NUCLEOTIDE SEQUENCE</scope>
</reference>
<dbReference type="InterPro" id="IPR017853">
    <property type="entry name" value="GH"/>
</dbReference>
<organism evidence="5">
    <name type="scientific">Darwinula stevensoni</name>
    <dbReference type="NCBI Taxonomy" id="69355"/>
    <lineage>
        <taxon>Eukaryota</taxon>
        <taxon>Metazoa</taxon>
        <taxon>Ecdysozoa</taxon>
        <taxon>Arthropoda</taxon>
        <taxon>Crustacea</taxon>
        <taxon>Oligostraca</taxon>
        <taxon>Ostracoda</taxon>
        <taxon>Podocopa</taxon>
        <taxon>Podocopida</taxon>
        <taxon>Darwinulocopina</taxon>
        <taxon>Darwinuloidea</taxon>
        <taxon>Darwinulidae</taxon>
        <taxon>Darwinula</taxon>
    </lineage>
</organism>
<dbReference type="InterPro" id="IPR001360">
    <property type="entry name" value="Glyco_hydro_1"/>
</dbReference>
<dbReference type="PRINTS" id="PR00131">
    <property type="entry name" value="GLHYDRLASE1"/>
</dbReference>
<name>A0A7R8X8G4_9CRUS</name>
<dbReference type="PROSITE" id="PS00653">
    <property type="entry name" value="GLYCOSYL_HYDROL_F1_2"/>
    <property type="match status" value="1"/>
</dbReference>
<gene>
    <name evidence="5" type="ORF">DSTB1V02_LOCUS5108</name>
</gene>
<keyword evidence="2" id="KW-0378">Hydrolase</keyword>
<evidence type="ECO:0000313" key="5">
    <source>
        <dbReference type="EMBL" id="CAD7245234.1"/>
    </source>
</evidence>
<evidence type="ECO:0000313" key="6">
    <source>
        <dbReference type="Proteomes" id="UP000677054"/>
    </source>
</evidence>
<protein>
    <recommendedName>
        <fullName evidence="7">Beta-glucosidase</fullName>
    </recommendedName>
</protein>
<evidence type="ECO:0000256" key="2">
    <source>
        <dbReference type="ARBA" id="ARBA00022801"/>
    </source>
</evidence>
<keyword evidence="3" id="KW-0326">Glycosidase</keyword>
<sequence>MGCLTLTPAFFHRPSAHRSSTVREFPPTDPETGCGSLRRMANEVSSTVGEEGKRRFPPDFLWGVATASYQIEGAWDRDGKGENIWDEFVHRKPSPITNGDTGDVACRSYDFYERDVDLLKALGAREETLFHCFPTVAAANDLVKAYRFSISWSRVLPDGTPNSANPLGVRYYNKLIDLLLAKNIQPMVTLYHWDLPQALEEKGGWLRPDSPAWFEEYAKFCFEKFGDRVKLWITLNEPYVVALSGFEEGDHAPGVKGHGTAVYTAAHHLLVAHARAWRAYDQQFRHLQKGKVGITLNVANFKPATSSPEDAEAANIAFRFDLGWFANPIFSEEGDYPEVMKERIEANSEAQGLNASRLPSMDPDTLNLIKGTGDFLGINTYDTLLANGGAINASDTPSFSNDRGVRFTRNPDWPSNAMGWQLYPKAMEEILRWVRNEYNNPTIYVTETGYADPDVILEDTNRIRFYCVSFSMQTNLFQQSLTWEIRSRNTSKKFGLYAVDFGDPERKRTEKMSANFYRKVIKENAI</sequence>
<dbReference type="GO" id="GO:0005975">
    <property type="term" value="P:carbohydrate metabolic process"/>
    <property type="evidence" value="ECO:0007669"/>
    <property type="project" value="InterPro"/>
</dbReference>
<dbReference type="Proteomes" id="UP000677054">
    <property type="component" value="Unassembled WGS sequence"/>
</dbReference>
<dbReference type="EMBL" id="CAJPEV010000812">
    <property type="protein sequence ID" value="CAG0888726.1"/>
    <property type="molecule type" value="Genomic_DNA"/>
</dbReference>
<keyword evidence="6" id="KW-1185">Reference proteome</keyword>
<dbReference type="EMBL" id="LR900329">
    <property type="protein sequence ID" value="CAD7245234.1"/>
    <property type="molecule type" value="Genomic_DNA"/>
</dbReference>
<dbReference type="GO" id="GO:0008422">
    <property type="term" value="F:beta-glucosidase activity"/>
    <property type="evidence" value="ECO:0007669"/>
    <property type="project" value="TreeGrafter"/>
</dbReference>
<evidence type="ECO:0000256" key="3">
    <source>
        <dbReference type="ARBA" id="ARBA00023295"/>
    </source>
</evidence>
<accession>A0A7R8X8G4</accession>
<dbReference type="SUPFAM" id="SSF51445">
    <property type="entry name" value="(Trans)glycosidases"/>
    <property type="match status" value="1"/>
</dbReference>
<comment type="similarity">
    <text evidence="1 4">Belongs to the glycosyl hydrolase 1 family.</text>
</comment>
<dbReference type="Gene3D" id="3.20.20.80">
    <property type="entry name" value="Glycosidases"/>
    <property type="match status" value="1"/>
</dbReference>
<evidence type="ECO:0000256" key="1">
    <source>
        <dbReference type="ARBA" id="ARBA00010838"/>
    </source>
</evidence>
<evidence type="ECO:0000256" key="4">
    <source>
        <dbReference type="RuleBase" id="RU003690"/>
    </source>
</evidence>
<dbReference type="OrthoDB" id="65569at2759"/>
<dbReference type="AlphaFoldDB" id="A0A7R8X8G4"/>
<evidence type="ECO:0008006" key="7">
    <source>
        <dbReference type="Google" id="ProtNLM"/>
    </source>
</evidence>
<proteinExistence type="inferred from homology"/>
<dbReference type="PANTHER" id="PTHR10353:SF36">
    <property type="entry name" value="LP05116P"/>
    <property type="match status" value="1"/>
</dbReference>
<dbReference type="Pfam" id="PF00232">
    <property type="entry name" value="Glyco_hydro_1"/>
    <property type="match status" value="1"/>
</dbReference>
<dbReference type="PANTHER" id="PTHR10353">
    <property type="entry name" value="GLYCOSYL HYDROLASE"/>
    <property type="match status" value="1"/>
</dbReference>